<dbReference type="InterPro" id="IPR036155">
    <property type="entry name" value="Crypto/Photolyase_N_sf"/>
</dbReference>
<evidence type="ECO:0000313" key="10">
    <source>
        <dbReference type="Proteomes" id="UP000317839"/>
    </source>
</evidence>
<dbReference type="InterPro" id="IPR006050">
    <property type="entry name" value="DNA_photolyase_N"/>
</dbReference>
<dbReference type="GO" id="GO:0003913">
    <property type="term" value="F:DNA photolyase activity"/>
    <property type="evidence" value="ECO:0007669"/>
    <property type="project" value="InterPro"/>
</dbReference>
<feature type="binding site" evidence="6">
    <location>
        <position position="223"/>
    </location>
    <ligand>
        <name>FAD</name>
        <dbReference type="ChEBI" id="CHEBI:57692"/>
    </ligand>
</feature>
<dbReference type="EMBL" id="VIKR01000004">
    <property type="protein sequence ID" value="TQV73129.1"/>
    <property type="molecule type" value="Genomic_DNA"/>
</dbReference>
<dbReference type="GO" id="GO:0003677">
    <property type="term" value="F:DNA binding"/>
    <property type="evidence" value="ECO:0007669"/>
    <property type="project" value="TreeGrafter"/>
</dbReference>
<protein>
    <recommendedName>
        <fullName evidence="2 7">Cryptochrome DASH</fullName>
    </recommendedName>
</protein>
<dbReference type="PROSITE" id="PS51645">
    <property type="entry name" value="PHR_CRY_ALPHA_BETA"/>
    <property type="match status" value="1"/>
</dbReference>
<name>A0A545T7C8_9GAMM</name>
<dbReference type="SUPFAM" id="SSF48173">
    <property type="entry name" value="Cryptochrome/photolyase FAD-binding domain"/>
    <property type="match status" value="1"/>
</dbReference>
<evidence type="ECO:0000256" key="3">
    <source>
        <dbReference type="ARBA" id="ARBA00022630"/>
    </source>
</evidence>
<dbReference type="Gene3D" id="1.25.40.80">
    <property type="match status" value="1"/>
</dbReference>
<dbReference type="OrthoDB" id="9772484at2"/>
<organism evidence="9 10">
    <name type="scientific">Aliikangiella marina</name>
    <dbReference type="NCBI Taxonomy" id="1712262"/>
    <lineage>
        <taxon>Bacteria</taxon>
        <taxon>Pseudomonadati</taxon>
        <taxon>Pseudomonadota</taxon>
        <taxon>Gammaproteobacteria</taxon>
        <taxon>Oceanospirillales</taxon>
        <taxon>Pleioneaceae</taxon>
        <taxon>Aliikangiella</taxon>
    </lineage>
</organism>
<keyword evidence="3 6" id="KW-0285">Flavoprotein</keyword>
<comment type="similarity">
    <text evidence="1 7">Belongs to the DNA photolyase class-1 family.</text>
</comment>
<evidence type="ECO:0000256" key="7">
    <source>
        <dbReference type="RuleBase" id="RU367151"/>
    </source>
</evidence>
<evidence type="ECO:0000313" key="9">
    <source>
        <dbReference type="EMBL" id="TQV73129.1"/>
    </source>
</evidence>
<feature type="binding site" evidence="6">
    <location>
        <begin position="373"/>
        <end position="375"/>
    </location>
    <ligand>
        <name>FAD</name>
        <dbReference type="ChEBI" id="CHEBI:57692"/>
    </ligand>
</feature>
<dbReference type="PANTHER" id="PTHR11455:SF22">
    <property type="entry name" value="CRYPTOCHROME DASH"/>
    <property type="match status" value="1"/>
</dbReference>
<dbReference type="PRINTS" id="PR00147">
    <property type="entry name" value="DNAPHOTLYASE"/>
</dbReference>
<keyword evidence="4 6" id="KW-0274">FAD</keyword>
<dbReference type="AlphaFoldDB" id="A0A545T7C8"/>
<dbReference type="RefSeq" id="WP_142943261.1">
    <property type="nucleotide sequence ID" value="NZ_VIKR01000004.1"/>
</dbReference>
<dbReference type="InterPro" id="IPR002081">
    <property type="entry name" value="Cryptochrome/DNA_photolyase_1"/>
</dbReference>
<feature type="domain" description="Photolyase/cryptochrome alpha/beta" evidence="8">
    <location>
        <begin position="2"/>
        <end position="134"/>
    </location>
</feature>
<dbReference type="InterPro" id="IPR005101">
    <property type="entry name" value="Cryptochr/Photolyase_FAD-bd"/>
</dbReference>
<dbReference type="InterPro" id="IPR014729">
    <property type="entry name" value="Rossmann-like_a/b/a_fold"/>
</dbReference>
<dbReference type="SUPFAM" id="SSF52425">
    <property type="entry name" value="Cryptochrome/photolyase, N-terminal domain"/>
    <property type="match status" value="1"/>
</dbReference>
<dbReference type="InterPro" id="IPR014133">
    <property type="entry name" value="Cry_DASH"/>
</dbReference>
<proteinExistence type="inferred from homology"/>
<dbReference type="PANTHER" id="PTHR11455">
    <property type="entry name" value="CRYPTOCHROME"/>
    <property type="match status" value="1"/>
</dbReference>
<evidence type="ECO:0000256" key="5">
    <source>
        <dbReference type="ARBA" id="ARBA00022991"/>
    </source>
</evidence>
<keyword evidence="5 7" id="KW-0157">Chromophore</keyword>
<sequence length="442" mass="51291">MSNAIYWFTNDLRLSDNPALIQAIKDERSLGYVFCIDPTWFFPNRFNCIAMGKHRYSFLLESLIDLDSQLSAYGQYLNIYCEPPGKLFQRLYNQNGVRRVYHADNSDFDQATFFQSLSNYADDIEVITGQPNYLFQETQLPFTVTELPQSFSKFRRLIEKQATPVDAPISTPTQFPSSFLPHRNWRRTVRQPDIGSGPSFEGGERCAQEHLRNYFTSDRPQTYKETRNSLDEWTHSTKLSPSLAMGCISPRQVVSALKKHEHQFSANQSTYWILFELLWREYFSLYARRWGSRLFAFSGINNQKPLTSFYGERFQQWCQGTTPYPIVNACMKQLNATGYMSNRGRQLVASCFVHELGLDWRYGAAYFEQQLIDYDVASNWGNWQYLAGVGADPRGCRQFNLQKQTETYDPDGEFISAWGGQTYHTQIDSVDAADWPVMPQEH</sequence>
<comment type="caution">
    <text evidence="9">The sequence shown here is derived from an EMBL/GenBank/DDBJ whole genome shotgun (WGS) entry which is preliminary data.</text>
</comment>
<dbReference type="Pfam" id="PF00875">
    <property type="entry name" value="DNA_photolyase"/>
    <property type="match status" value="1"/>
</dbReference>
<comment type="cofactor">
    <cofactor evidence="6 7">
        <name>FAD</name>
        <dbReference type="ChEBI" id="CHEBI:57692"/>
    </cofactor>
    <text evidence="6 7">Binds 1 FAD per subunit.</text>
</comment>
<evidence type="ECO:0000259" key="8">
    <source>
        <dbReference type="PROSITE" id="PS51645"/>
    </source>
</evidence>
<dbReference type="Gene3D" id="1.10.579.10">
    <property type="entry name" value="DNA Cyclobutane Dipyrimidine Photolyase, subunit A, domain 3"/>
    <property type="match status" value="1"/>
</dbReference>
<dbReference type="GO" id="GO:0071949">
    <property type="term" value="F:FAD binding"/>
    <property type="evidence" value="ECO:0007669"/>
    <property type="project" value="TreeGrafter"/>
</dbReference>
<evidence type="ECO:0000256" key="1">
    <source>
        <dbReference type="ARBA" id="ARBA00005862"/>
    </source>
</evidence>
<comment type="function">
    <text evidence="7">May have a photoreceptor function.</text>
</comment>
<dbReference type="NCBIfam" id="TIGR02765">
    <property type="entry name" value="crypto_DASH"/>
    <property type="match status" value="1"/>
</dbReference>
<comment type="cofactor">
    <cofactor evidence="7">
        <name>(6R)-5,10-methylene-5,6,7,8-tetrahydrofolate</name>
        <dbReference type="ChEBI" id="CHEBI:15636"/>
    </cofactor>
    <text evidence="7">Binds 1 5,10-methenyltetrahydrofolate (MTHF) per subunit.</text>
</comment>
<keyword evidence="10" id="KW-1185">Reference proteome</keyword>
<gene>
    <name evidence="9" type="ORF">FLL45_16895</name>
</gene>
<evidence type="ECO:0000256" key="4">
    <source>
        <dbReference type="ARBA" id="ARBA00022827"/>
    </source>
</evidence>
<evidence type="ECO:0000256" key="6">
    <source>
        <dbReference type="PIRSR" id="PIRSR602081-1"/>
    </source>
</evidence>
<reference evidence="9 10" key="1">
    <citation type="submission" date="2019-06" db="EMBL/GenBank/DDBJ databases">
        <title>Draft genome of Aliikangiella marina GYP-15.</title>
        <authorList>
            <person name="Wang G."/>
        </authorList>
    </citation>
    <scope>NUCLEOTIDE SEQUENCE [LARGE SCALE GENOMIC DNA]</scope>
    <source>
        <strain evidence="9 10">GYP-15</strain>
    </source>
</reference>
<accession>A0A545T7C8</accession>
<dbReference type="Gene3D" id="3.40.50.620">
    <property type="entry name" value="HUPs"/>
    <property type="match status" value="1"/>
</dbReference>
<dbReference type="Pfam" id="PF03441">
    <property type="entry name" value="FAD_binding_7"/>
    <property type="match status" value="1"/>
</dbReference>
<dbReference type="Proteomes" id="UP000317839">
    <property type="component" value="Unassembled WGS sequence"/>
</dbReference>
<dbReference type="GO" id="GO:0000719">
    <property type="term" value="P:photoreactive repair"/>
    <property type="evidence" value="ECO:0007669"/>
    <property type="project" value="TreeGrafter"/>
</dbReference>
<feature type="binding site" evidence="6">
    <location>
        <begin position="236"/>
        <end position="240"/>
    </location>
    <ligand>
        <name>FAD</name>
        <dbReference type="ChEBI" id="CHEBI:57692"/>
    </ligand>
</feature>
<dbReference type="InterPro" id="IPR036134">
    <property type="entry name" value="Crypto/Photolyase_FAD-like_sf"/>
</dbReference>
<evidence type="ECO:0000256" key="2">
    <source>
        <dbReference type="ARBA" id="ARBA00017881"/>
    </source>
</evidence>